<dbReference type="AlphaFoldDB" id="A0A914XYZ1"/>
<dbReference type="PANTHER" id="PTHR21525:SF9">
    <property type="entry name" value="CHANNEL_COLICIN DOMAIN-CONTAINING PROTEIN"/>
    <property type="match status" value="1"/>
</dbReference>
<accession>A0A914XYZ1</accession>
<dbReference type="PANTHER" id="PTHR21525">
    <property type="entry name" value="MOTILE SPERM PROTEIN"/>
    <property type="match status" value="1"/>
</dbReference>
<evidence type="ECO:0000313" key="1">
    <source>
        <dbReference type="Proteomes" id="UP000887577"/>
    </source>
</evidence>
<organism evidence="1 2">
    <name type="scientific">Panagrolaimus superbus</name>
    <dbReference type="NCBI Taxonomy" id="310955"/>
    <lineage>
        <taxon>Eukaryota</taxon>
        <taxon>Metazoa</taxon>
        <taxon>Ecdysozoa</taxon>
        <taxon>Nematoda</taxon>
        <taxon>Chromadorea</taxon>
        <taxon>Rhabditida</taxon>
        <taxon>Tylenchina</taxon>
        <taxon>Panagrolaimomorpha</taxon>
        <taxon>Panagrolaimoidea</taxon>
        <taxon>Panagrolaimidae</taxon>
        <taxon>Panagrolaimus</taxon>
    </lineage>
</organism>
<dbReference type="WBParaSite" id="PSU_v2.g11755.t1">
    <property type="protein sequence ID" value="PSU_v2.g11755.t1"/>
    <property type="gene ID" value="PSU_v2.g11755"/>
</dbReference>
<reference evidence="2" key="1">
    <citation type="submission" date="2022-11" db="UniProtKB">
        <authorList>
            <consortium name="WormBaseParasite"/>
        </authorList>
    </citation>
    <scope>IDENTIFICATION</scope>
</reference>
<dbReference type="Proteomes" id="UP000887577">
    <property type="component" value="Unplaced"/>
</dbReference>
<proteinExistence type="predicted"/>
<sequence length="246" mass="25822">MDSKNVSSKSAKFKKFFGHGINAVGNGLLYNGERFKIKFSAKGALNILDKTVKTGKGKVDWAFRLDTPHKGVPTHHININPKISGVPDPHIPISSAQFSAGKKAFQVLDNVNKVAVPVAIAIDTVRIVYAVYKDIGNGTSRNIVETGAGIAGGWSGGYGGAMGGAAIGTAIMPGIGTLVGAGVGGIVGGIGVGIGAEKLAEFVSDKFDYNVKKQICPGCQKIFKAKLYKGEKDRILCENCLELLQF</sequence>
<protein>
    <submittedName>
        <fullName evidence="2">Uncharacterized protein</fullName>
    </submittedName>
</protein>
<keyword evidence="1" id="KW-1185">Reference proteome</keyword>
<evidence type="ECO:0000313" key="2">
    <source>
        <dbReference type="WBParaSite" id="PSU_v2.g11755.t1"/>
    </source>
</evidence>
<name>A0A914XYZ1_9BILA</name>